<evidence type="ECO:0000256" key="6">
    <source>
        <dbReference type="SAM" id="Phobius"/>
    </source>
</evidence>
<comment type="subcellular location">
    <subcellularLocation>
        <location evidence="1">Cell membrane</location>
        <topology evidence="1">Multi-pass membrane protein</topology>
    </subcellularLocation>
</comment>
<evidence type="ECO:0000256" key="4">
    <source>
        <dbReference type="ARBA" id="ARBA00022989"/>
    </source>
</evidence>
<keyword evidence="2" id="KW-1003">Cell membrane</keyword>
<feature type="transmembrane region" description="Helical" evidence="6">
    <location>
        <begin position="55"/>
        <end position="78"/>
    </location>
</feature>
<dbReference type="GO" id="GO:0005886">
    <property type="term" value="C:plasma membrane"/>
    <property type="evidence" value="ECO:0007669"/>
    <property type="project" value="UniProtKB-SubCell"/>
</dbReference>
<protein>
    <submittedName>
        <fullName evidence="7">ABC transporter permease</fullName>
    </submittedName>
</protein>
<dbReference type="EMBL" id="JANKAS010000011">
    <property type="protein sequence ID" value="MCR1899560.1"/>
    <property type="molecule type" value="Genomic_DNA"/>
</dbReference>
<evidence type="ECO:0000256" key="5">
    <source>
        <dbReference type="ARBA" id="ARBA00023136"/>
    </source>
</evidence>
<dbReference type="InterPro" id="IPR001851">
    <property type="entry name" value="ABC_transp_permease"/>
</dbReference>
<sequence>MLQAKKHSTMFINLLISLISLFMAIVVGAIIIALLGSNPFEAYGALLKGAFGTPMAWTITLTKSVPMIITGLAVALAFKCSVFNIGVEGQLLLGAMAAAIVGAHIKLPTFLHIPVVLIASMIGGMLWAFIPALLKEKRNVHIVISTIMFNYIGQYLVQYLIMGPFKGEGAALATKAIHDTARLPKFLPPPYVLNLGIVIAIFGIFVVYILLNKTSIGYEMRAVGLNKHAARTNGINVERNMFFALLFSGAIAGLAGGIEVTGSLGKIVNGFSPGYGFNGIPVALMARNNPFMIFFTALLIGTMRSGSLMMQSSVGVSQNMVDIIQGLIIVFLCGEHVIRYYLVKKPSKGGKQHA</sequence>
<keyword evidence="5 6" id="KW-0472">Membrane</keyword>
<dbReference type="PANTHER" id="PTHR47089">
    <property type="entry name" value="ABC TRANSPORTER, PERMEASE PROTEIN"/>
    <property type="match status" value="1"/>
</dbReference>
<dbReference type="GO" id="GO:0022857">
    <property type="term" value="F:transmembrane transporter activity"/>
    <property type="evidence" value="ECO:0007669"/>
    <property type="project" value="InterPro"/>
</dbReference>
<feature type="transmembrane region" description="Helical" evidence="6">
    <location>
        <begin position="111"/>
        <end position="130"/>
    </location>
</feature>
<feature type="transmembrane region" description="Helical" evidence="6">
    <location>
        <begin position="85"/>
        <end position="105"/>
    </location>
</feature>
<reference evidence="7" key="1">
    <citation type="submission" date="2022-07" db="EMBL/GenBank/DDBJ databases">
        <title>Enhanced cultured diversity of the mouse gut microbiota enables custom-made synthetic communities.</title>
        <authorList>
            <person name="Afrizal A."/>
        </authorList>
    </citation>
    <scope>NUCLEOTIDE SEQUENCE</scope>
    <source>
        <strain evidence="7">DSM 28593</strain>
    </source>
</reference>
<proteinExistence type="predicted"/>
<feature type="transmembrane region" description="Helical" evidence="6">
    <location>
        <begin position="241"/>
        <end position="258"/>
    </location>
</feature>
<organism evidence="7 8">
    <name type="scientific">Irregularibacter muris</name>
    <dbReference type="NCBI Taxonomy" id="1796619"/>
    <lineage>
        <taxon>Bacteria</taxon>
        <taxon>Bacillati</taxon>
        <taxon>Bacillota</taxon>
        <taxon>Clostridia</taxon>
        <taxon>Eubacteriales</taxon>
        <taxon>Eubacteriaceae</taxon>
        <taxon>Irregularibacter</taxon>
    </lineage>
</organism>
<accession>A0AAE3HFD7</accession>
<feature type="transmembrane region" description="Helical" evidence="6">
    <location>
        <begin position="191"/>
        <end position="211"/>
    </location>
</feature>
<evidence type="ECO:0000313" key="7">
    <source>
        <dbReference type="EMBL" id="MCR1899560.1"/>
    </source>
</evidence>
<dbReference type="AlphaFoldDB" id="A0AAE3HFD7"/>
<dbReference type="CDD" id="cd06580">
    <property type="entry name" value="TM_PBP1_transp_TpRbsC_like"/>
    <property type="match status" value="1"/>
</dbReference>
<evidence type="ECO:0000313" key="8">
    <source>
        <dbReference type="Proteomes" id="UP001205748"/>
    </source>
</evidence>
<keyword evidence="4 6" id="KW-1133">Transmembrane helix</keyword>
<gene>
    <name evidence="7" type="ORF">NSA47_11290</name>
</gene>
<evidence type="ECO:0000256" key="2">
    <source>
        <dbReference type="ARBA" id="ARBA00022475"/>
    </source>
</evidence>
<dbReference type="RefSeq" id="WP_257532054.1">
    <property type="nucleotide sequence ID" value="NZ_JANKAS010000011.1"/>
</dbReference>
<name>A0AAE3HFD7_9FIRM</name>
<feature type="transmembrane region" description="Helical" evidence="6">
    <location>
        <begin position="323"/>
        <end position="342"/>
    </location>
</feature>
<dbReference type="PANTHER" id="PTHR47089:SF1">
    <property type="entry name" value="GUANOSINE ABC TRANSPORTER PERMEASE PROTEIN NUPP"/>
    <property type="match status" value="1"/>
</dbReference>
<evidence type="ECO:0000256" key="3">
    <source>
        <dbReference type="ARBA" id="ARBA00022692"/>
    </source>
</evidence>
<feature type="transmembrane region" description="Helical" evidence="6">
    <location>
        <begin position="142"/>
        <end position="161"/>
    </location>
</feature>
<comment type="caution">
    <text evidence="7">The sequence shown here is derived from an EMBL/GenBank/DDBJ whole genome shotgun (WGS) entry which is preliminary data.</text>
</comment>
<evidence type="ECO:0000256" key="1">
    <source>
        <dbReference type="ARBA" id="ARBA00004651"/>
    </source>
</evidence>
<dbReference type="Proteomes" id="UP001205748">
    <property type="component" value="Unassembled WGS sequence"/>
</dbReference>
<feature type="transmembrane region" description="Helical" evidence="6">
    <location>
        <begin position="12"/>
        <end position="35"/>
    </location>
</feature>
<keyword evidence="8" id="KW-1185">Reference proteome</keyword>
<keyword evidence="3 6" id="KW-0812">Transmembrane</keyword>
<dbReference type="Pfam" id="PF02653">
    <property type="entry name" value="BPD_transp_2"/>
    <property type="match status" value="1"/>
</dbReference>